<proteinExistence type="predicted"/>
<dbReference type="EMBL" id="AHEF01000042">
    <property type="protein sequence ID" value="EOP90511.1"/>
    <property type="molecule type" value="Genomic_DNA"/>
</dbReference>
<dbReference type="GO" id="GO:0006313">
    <property type="term" value="P:DNA transposition"/>
    <property type="evidence" value="ECO:0007669"/>
    <property type="project" value="InterPro"/>
</dbReference>
<name>A0A9W5VMA8_BACCE</name>
<dbReference type="GO" id="GO:0004803">
    <property type="term" value="F:transposase activity"/>
    <property type="evidence" value="ECO:0007669"/>
    <property type="project" value="InterPro"/>
</dbReference>
<dbReference type="InterPro" id="IPR047650">
    <property type="entry name" value="Transpos_IS110"/>
</dbReference>
<evidence type="ECO:0000259" key="2">
    <source>
        <dbReference type="Pfam" id="PF02371"/>
    </source>
</evidence>
<dbReference type="InterPro" id="IPR003346">
    <property type="entry name" value="Transposase_20"/>
</dbReference>
<gene>
    <name evidence="3" type="ORF">IGM_02204</name>
</gene>
<organism evidence="3 4">
    <name type="scientific">Bacillus cereus HuB4-4</name>
    <dbReference type="NCBI Taxonomy" id="1053211"/>
    <lineage>
        <taxon>Bacteria</taxon>
        <taxon>Bacillati</taxon>
        <taxon>Bacillota</taxon>
        <taxon>Bacilli</taxon>
        <taxon>Bacillales</taxon>
        <taxon>Bacillaceae</taxon>
        <taxon>Bacillus</taxon>
        <taxon>Bacillus cereus group</taxon>
    </lineage>
</organism>
<protein>
    <submittedName>
        <fullName evidence="3">Uncharacterized protein</fullName>
    </submittedName>
</protein>
<evidence type="ECO:0000259" key="1">
    <source>
        <dbReference type="Pfam" id="PF01548"/>
    </source>
</evidence>
<comment type="caution">
    <text evidence="3">The sequence shown here is derived from an EMBL/GenBank/DDBJ whole genome shotgun (WGS) entry which is preliminary data.</text>
</comment>
<dbReference type="PANTHER" id="PTHR33055">
    <property type="entry name" value="TRANSPOSASE FOR INSERTION SEQUENCE ELEMENT IS1111A"/>
    <property type="match status" value="1"/>
</dbReference>
<dbReference type="Pfam" id="PF02371">
    <property type="entry name" value="Transposase_20"/>
    <property type="match status" value="1"/>
</dbReference>
<feature type="domain" description="Transposase IS116/IS110/IS902 C-terminal" evidence="2">
    <location>
        <begin position="237"/>
        <end position="317"/>
    </location>
</feature>
<dbReference type="InterPro" id="IPR002525">
    <property type="entry name" value="Transp_IS110-like_N"/>
</dbReference>
<dbReference type="AlphaFoldDB" id="A0A9W5VMA8"/>
<reference evidence="3 4" key="1">
    <citation type="submission" date="2012-12" db="EMBL/GenBank/DDBJ databases">
        <title>The Genome Sequence of Bacillus cereus HuB4-4.</title>
        <authorList>
            <consortium name="The Broad Institute Genome Sequencing Platform"/>
            <consortium name="The Broad Institute Genome Sequencing Center for Infectious Disease"/>
            <person name="Feldgarden M."/>
            <person name="Van der Auwera G.A."/>
            <person name="Mahillon J."/>
            <person name="Duprez V."/>
            <person name="Timmery S."/>
            <person name="Mattelet C."/>
            <person name="Dierick K."/>
            <person name="Sun M."/>
            <person name="Yu Z."/>
            <person name="Zhu L."/>
            <person name="Hu X."/>
            <person name="Shank E.B."/>
            <person name="Swiecicka I."/>
            <person name="Hansen B.M."/>
            <person name="Andrup L."/>
            <person name="Walker B."/>
            <person name="Young S.K."/>
            <person name="Zeng Q."/>
            <person name="Gargeya S."/>
            <person name="Fitzgerald M."/>
            <person name="Haas B."/>
            <person name="Abouelleil A."/>
            <person name="Alvarado L."/>
            <person name="Arachchi H.M."/>
            <person name="Berlin A.M."/>
            <person name="Chapman S.B."/>
            <person name="Dewar J."/>
            <person name="Goldberg J."/>
            <person name="Griggs A."/>
            <person name="Gujja S."/>
            <person name="Hansen M."/>
            <person name="Howarth C."/>
            <person name="Imamovic A."/>
            <person name="Larimer J."/>
            <person name="McCowan C."/>
            <person name="Murphy C."/>
            <person name="Neiman D."/>
            <person name="Pearson M."/>
            <person name="Priest M."/>
            <person name="Roberts A."/>
            <person name="Saif S."/>
            <person name="Shea T."/>
            <person name="Sisk P."/>
            <person name="Sykes S."/>
            <person name="Wortman J."/>
            <person name="Nusbaum C."/>
            <person name="Birren B."/>
        </authorList>
    </citation>
    <scope>NUCLEOTIDE SEQUENCE [LARGE SCALE GENOMIC DNA]</scope>
    <source>
        <strain evidence="3 4">HuB4-4</strain>
    </source>
</reference>
<feature type="domain" description="Transposase IS110-like N-terminal" evidence="1">
    <location>
        <begin position="4"/>
        <end position="162"/>
    </location>
</feature>
<dbReference type="Proteomes" id="UP000014009">
    <property type="component" value="Unassembled WGS sequence"/>
</dbReference>
<dbReference type="Pfam" id="PF01548">
    <property type="entry name" value="DEDD_Tnp_IS110"/>
    <property type="match status" value="1"/>
</dbReference>
<dbReference type="NCBIfam" id="NF033542">
    <property type="entry name" value="transpos_IS110"/>
    <property type="match status" value="1"/>
</dbReference>
<accession>A0A9W5VMA8</accession>
<evidence type="ECO:0000313" key="4">
    <source>
        <dbReference type="Proteomes" id="UP000014009"/>
    </source>
</evidence>
<evidence type="ECO:0000313" key="3">
    <source>
        <dbReference type="EMBL" id="EOP90511.1"/>
    </source>
</evidence>
<dbReference type="RefSeq" id="WP_016098284.1">
    <property type="nucleotide sequence ID" value="NZ_KB976537.1"/>
</dbReference>
<sequence length="361" mass="41675">MISVGIDVAKEKSVVAIMNEERKLLRKVVTLNHTMSEIGAFIELLTLYQEEEEVNIIMEATGYYHESVLQLLCESGFKVYVVNVLVIKKHNDAKLHQVKTDKQDAIKLAEYLLGNHYQLRQHKEEGVKYQELRFYAREYHKSMGIKVKIKNQLTQLIDKCFPGIKKIYHNNMEGTLLDVLEKYPTIDHVSRLGQKRFNNLFVKWATKKGHRITEQIEITTSILAQMKTIAESIPEYEVVREMSGVGDRTGPRLLAGIGDIRRFHSSKALVAYAGIDVSPYQSGQFEARERKITKRGSKYLRKVLYEIVQSLKTVKPTKDNAVYQYILRKELEGKASKKAKVAGVNKFLRIYYARVIEVYQL</sequence>
<dbReference type="GO" id="GO:0003677">
    <property type="term" value="F:DNA binding"/>
    <property type="evidence" value="ECO:0007669"/>
    <property type="project" value="InterPro"/>
</dbReference>